<gene>
    <name evidence="3" type="ORF">C0Z18_08535</name>
</gene>
<keyword evidence="4" id="KW-1185">Reference proteome</keyword>
<dbReference type="RefSeq" id="WP_102644956.1">
    <property type="nucleotide sequence ID" value="NZ_PNYA01000006.1"/>
</dbReference>
<feature type="domain" description="Surface-adhesin protein E-like" evidence="2">
    <location>
        <begin position="25"/>
        <end position="130"/>
    </location>
</feature>
<protein>
    <recommendedName>
        <fullName evidence="2">Surface-adhesin protein E-like domain-containing protein</fullName>
    </recommendedName>
</protein>
<dbReference type="Pfam" id="PF16747">
    <property type="entry name" value="Adhesin_E"/>
    <property type="match status" value="1"/>
</dbReference>
<dbReference type="InterPro" id="IPR031939">
    <property type="entry name" value="Adhesin_E-like"/>
</dbReference>
<dbReference type="EMBL" id="PNYA01000006">
    <property type="protein sequence ID" value="PMS21214.1"/>
    <property type="molecule type" value="Genomic_DNA"/>
</dbReference>
<sequence>MNWLRPLIVFTVALGSVVYADATQWTPLKSASDLAYAVDTDSIATDSDGYIEYTAKTTWKASSLMPGASAPVSVSVTRYQIDCAGKQWRALDTHYLAADGSPAGVLRSVDSAWVAVSPGTVVDIMFRKVC</sequence>
<feature type="signal peptide" evidence="1">
    <location>
        <begin position="1"/>
        <end position="22"/>
    </location>
</feature>
<evidence type="ECO:0000313" key="4">
    <source>
        <dbReference type="Proteomes" id="UP000235616"/>
    </source>
</evidence>
<comment type="caution">
    <text evidence="3">The sequence shown here is derived from an EMBL/GenBank/DDBJ whole genome shotgun (WGS) entry which is preliminary data.</text>
</comment>
<accession>A0A2N7VVN2</accession>
<evidence type="ECO:0000256" key="1">
    <source>
        <dbReference type="SAM" id="SignalP"/>
    </source>
</evidence>
<name>A0A2N7VVN2_9BURK</name>
<dbReference type="AlphaFoldDB" id="A0A2N7VVN2"/>
<feature type="chain" id="PRO_5015009208" description="Surface-adhesin protein E-like domain-containing protein" evidence="1">
    <location>
        <begin position="23"/>
        <end position="130"/>
    </location>
</feature>
<evidence type="ECO:0000313" key="3">
    <source>
        <dbReference type="EMBL" id="PMS21214.1"/>
    </source>
</evidence>
<evidence type="ECO:0000259" key="2">
    <source>
        <dbReference type="Pfam" id="PF16747"/>
    </source>
</evidence>
<dbReference type="Proteomes" id="UP000235616">
    <property type="component" value="Unassembled WGS sequence"/>
</dbReference>
<proteinExistence type="predicted"/>
<reference evidence="3 4" key="1">
    <citation type="submission" date="2018-01" db="EMBL/GenBank/DDBJ databases">
        <title>Whole genome analyses suggest that Burkholderia sensu lato contains two further novel genera in the rhizoxinica-symbiotica group Mycetohabitans gen. nov., and Trinickia gen. nov.: implications for the evolution of diazotrophy and nodulation in the Burkholderiaceae.</title>
        <authorList>
            <person name="Estrada-de los Santos P."/>
            <person name="Palmer M."/>
            <person name="Chavez-Ramirez B."/>
            <person name="Beukes C."/>
            <person name="Steenkamp E.T."/>
            <person name="Hirsch A.M."/>
            <person name="Manyaka P."/>
            <person name="Maluk M."/>
            <person name="Lafos M."/>
            <person name="Crook M."/>
            <person name="Gross E."/>
            <person name="Simon M.F."/>
            <person name="Bueno dos Reis Junior F."/>
            <person name="Poole P.S."/>
            <person name="Venter S.N."/>
            <person name="James E.K."/>
        </authorList>
    </citation>
    <scope>NUCLEOTIDE SEQUENCE [LARGE SCALE GENOMIC DNA]</scope>
    <source>
        <strain evidence="3 4">GIMN1.004</strain>
    </source>
</reference>
<dbReference type="OrthoDB" id="9096246at2"/>
<organism evidence="3 4">
    <name type="scientific">Trinickia dabaoshanensis</name>
    <dbReference type="NCBI Taxonomy" id="564714"/>
    <lineage>
        <taxon>Bacteria</taxon>
        <taxon>Pseudomonadati</taxon>
        <taxon>Pseudomonadota</taxon>
        <taxon>Betaproteobacteria</taxon>
        <taxon>Burkholderiales</taxon>
        <taxon>Burkholderiaceae</taxon>
        <taxon>Trinickia</taxon>
    </lineage>
</organism>
<keyword evidence="1" id="KW-0732">Signal</keyword>